<feature type="region of interest" description="Disordered" evidence="4">
    <location>
        <begin position="260"/>
        <end position="330"/>
    </location>
</feature>
<evidence type="ECO:0000256" key="1">
    <source>
        <dbReference type="ARBA" id="ARBA00005382"/>
    </source>
</evidence>
<sequence>MPNSDVRRPTAALPLATAALLVGTLLLRAMFVPDDARITNGAMADAAAAAGGAGADVRAPRAPRARACNAVPATRVGSGRAVAGQVVCACSAALGCDTVEPEGRVSGGTAVLYESAAATRAEPARHLARAELALEAAPARRPDRELRVGCERRQAMRGFGGAFTDTAAAHFVAMPVGVREHLIESYWGGGADATTGAPAASPGGIGYSLGRVVLGSSDFSPGVWSYDDVPGDFALAHFSVEHDEASGKLEMIRAAIARRAAPDGPAAASTRAPHAQHAQRAPERRAPRASSSSPSLRPRHRGVVHRAHRASSSSPSPPPSPQPPLPPSAARARPALALFGSAWAPPAWMTVRNSTVRASLRGGYARGAPYAGAFARYLRAALDAYAAAGAPLFGLTAGNEPNHLGQSWQQLVMSAAEQREWIAHHLGPALKPALARTLGNALPSAPAVAVVRGGAAEYELLMLDDQRPFIASWMRAVLLAVDDDARAPASAPARRRVAAVAAADAAPYVDGVGFHWYLALEDSLIVHPGKMLAAAHARFPEKFLLATEACEGYMPAHKGVELGSWWRALKYGYDIVEDTANWAVGWTDWNLVLDMRGGPNWRGNLVDAPVVWDNASGTFFKQPLFYAVGHFSKFVPPGSVALELESKGRLELPAVAFARPDGVVAVVVVNQRSLRRRYALRSPDGRYVNAHIPPHALHTVLFRPLDGACASV</sequence>
<dbReference type="InterPro" id="IPR033452">
    <property type="entry name" value="GH30_C"/>
</dbReference>
<comment type="caution">
    <text evidence="7">The sequence shown here is derived from an EMBL/GenBank/DDBJ whole genome shotgun (WGS) entry which is preliminary data.</text>
</comment>
<evidence type="ECO:0000313" key="7">
    <source>
        <dbReference type="EMBL" id="KAG8465525.1"/>
    </source>
</evidence>
<keyword evidence="3" id="KW-0378">Hydrolase</keyword>
<dbReference type="Gene3D" id="3.20.20.80">
    <property type="entry name" value="Glycosidases"/>
    <property type="match status" value="2"/>
</dbReference>
<dbReference type="Pfam" id="PF17189">
    <property type="entry name" value="Glyco_hydro_30C"/>
    <property type="match status" value="1"/>
</dbReference>
<feature type="domain" description="Glycosyl hydrolase family 30 TIM-barrel" evidence="5">
    <location>
        <begin position="157"/>
        <end position="256"/>
    </location>
</feature>
<dbReference type="EMBL" id="JAGTXO010000010">
    <property type="protein sequence ID" value="KAG8465525.1"/>
    <property type="molecule type" value="Genomic_DNA"/>
</dbReference>
<dbReference type="AlphaFoldDB" id="A0A8J5XP51"/>
<dbReference type="InterPro" id="IPR017853">
    <property type="entry name" value="GH"/>
</dbReference>
<feature type="compositionally biased region" description="Basic residues" evidence="4">
    <location>
        <begin position="297"/>
        <end position="309"/>
    </location>
</feature>
<dbReference type="OrthoDB" id="2160638at2759"/>
<feature type="domain" description="Glycosyl hydrolase family 30 TIM-barrel" evidence="5">
    <location>
        <begin position="500"/>
        <end position="635"/>
    </location>
</feature>
<evidence type="ECO:0000259" key="6">
    <source>
        <dbReference type="Pfam" id="PF17189"/>
    </source>
</evidence>
<keyword evidence="8" id="KW-1185">Reference proteome</keyword>
<feature type="compositionally biased region" description="Low complexity" evidence="4">
    <location>
        <begin position="260"/>
        <end position="279"/>
    </location>
</feature>
<dbReference type="GO" id="GO:0016020">
    <property type="term" value="C:membrane"/>
    <property type="evidence" value="ECO:0007669"/>
    <property type="project" value="GOC"/>
</dbReference>
<dbReference type="InterPro" id="IPR033453">
    <property type="entry name" value="Glyco_hydro_30_TIM-barrel"/>
</dbReference>
<dbReference type="GO" id="GO:0006680">
    <property type="term" value="P:glucosylceramide catabolic process"/>
    <property type="evidence" value="ECO:0007669"/>
    <property type="project" value="TreeGrafter"/>
</dbReference>
<evidence type="ECO:0000256" key="2">
    <source>
        <dbReference type="ARBA" id="ARBA00022729"/>
    </source>
</evidence>
<evidence type="ECO:0000259" key="5">
    <source>
        <dbReference type="Pfam" id="PF02055"/>
    </source>
</evidence>
<organism evidence="7 8">
    <name type="scientific">Diacronema lutheri</name>
    <name type="common">Unicellular marine alga</name>
    <name type="synonym">Monochrysis lutheri</name>
    <dbReference type="NCBI Taxonomy" id="2081491"/>
    <lineage>
        <taxon>Eukaryota</taxon>
        <taxon>Haptista</taxon>
        <taxon>Haptophyta</taxon>
        <taxon>Pavlovophyceae</taxon>
        <taxon>Pavlovales</taxon>
        <taxon>Pavlovaceae</taxon>
        <taxon>Diacronema</taxon>
    </lineage>
</organism>
<feature type="domain" description="Glycosyl hydrolase family 30 TIM-barrel" evidence="5">
    <location>
        <begin position="328"/>
        <end position="480"/>
    </location>
</feature>
<evidence type="ECO:0000256" key="4">
    <source>
        <dbReference type="SAM" id="MobiDB-lite"/>
    </source>
</evidence>
<dbReference type="Proteomes" id="UP000751190">
    <property type="component" value="Unassembled WGS sequence"/>
</dbReference>
<dbReference type="PANTHER" id="PTHR11069:SF23">
    <property type="entry name" value="LYSOSOMAL ACID GLUCOSYLCERAMIDASE"/>
    <property type="match status" value="1"/>
</dbReference>
<reference evidence="7" key="1">
    <citation type="submission" date="2021-05" db="EMBL/GenBank/DDBJ databases">
        <title>The genome of the haptophyte Pavlova lutheri (Diacronema luteri, Pavlovales) - a model for lipid biosynthesis in eukaryotic algae.</title>
        <authorList>
            <person name="Hulatt C.J."/>
            <person name="Posewitz M.C."/>
        </authorList>
    </citation>
    <scope>NUCLEOTIDE SEQUENCE</scope>
    <source>
        <strain evidence="7">NIVA-4/92</strain>
    </source>
</reference>
<dbReference type="SUPFAM" id="SSF51445">
    <property type="entry name" value="(Trans)glycosidases"/>
    <property type="match status" value="2"/>
</dbReference>
<gene>
    <name evidence="7" type="ORF">KFE25_002832</name>
</gene>
<evidence type="ECO:0000256" key="3">
    <source>
        <dbReference type="ARBA" id="ARBA00022801"/>
    </source>
</evidence>
<accession>A0A8J5XP51</accession>
<dbReference type="OMA" id="RAHNYAK"/>
<dbReference type="InterPro" id="IPR001139">
    <property type="entry name" value="Glyco_hydro_30"/>
</dbReference>
<evidence type="ECO:0000313" key="8">
    <source>
        <dbReference type="Proteomes" id="UP000751190"/>
    </source>
</evidence>
<protein>
    <recommendedName>
        <fullName evidence="9">Glucosylceramidase</fullName>
    </recommendedName>
</protein>
<evidence type="ECO:0008006" key="9">
    <source>
        <dbReference type="Google" id="ProtNLM"/>
    </source>
</evidence>
<keyword evidence="2" id="KW-0732">Signal</keyword>
<proteinExistence type="inferred from homology"/>
<dbReference type="PANTHER" id="PTHR11069">
    <property type="entry name" value="GLUCOSYLCERAMIDASE"/>
    <property type="match status" value="1"/>
</dbReference>
<feature type="compositionally biased region" description="Pro residues" evidence="4">
    <location>
        <begin position="315"/>
        <end position="327"/>
    </location>
</feature>
<comment type="similarity">
    <text evidence="1">Belongs to the glycosyl hydrolase 30 family.</text>
</comment>
<dbReference type="Pfam" id="PF02055">
    <property type="entry name" value="Glyco_hydro_30"/>
    <property type="match status" value="3"/>
</dbReference>
<name>A0A8J5XP51_DIALT</name>
<dbReference type="GO" id="GO:0004348">
    <property type="term" value="F:glucosylceramidase activity"/>
    <property type="evidence" value="ECO:0007669"/>
    <property type="project" value="InterPro"/>
</dbReference>
<feature type="domain" description="Glycosyl hydrolase family 30 beta sandwich" evidence="6">
    <location>
        <begin position="638"/>
        <end position="700"/>
    </location>
</feature>